<evidence type="ECO:0000313" key="2">
    <source>
        <dbReference type="Proteomes" id="UP000011668"/>
    </source>
</evidence>
<keyword evidence="2" id="KW-1185">Reference proteome</keyword>
<name>L8WKB2_THACA</name>
<gene>
    <name evidence="1" type="ORF">AG1IA_08780</name>
</gene>
<proteinExistence type="predicted"/>
<accession>L8WKB2</accession>
<dbReference type="Proteomes" id="UP000011668">
    <property type="component" value="Unassembled WGS sequence"/>
</dbReference>
<reference evidence="1 2" key="1">
    <citation type="journal article" date="2013" name="Nat. Commun.">
        <title>The evolution and pathogenic mechanisms of the rice sheath blight pathogen.</title>
        <authorList>
            <person name="Zheng A."/>
            <person name="Lin R."/>
            <person name="Xu L."/>
            <person name="Qin P."/>
            <person name="Tang C."/>
            <person name="Ai P."/>
            <person name="Zhang D."/>
            <person name="Liu Y."/>
            <person name="Sun Z."/>
            <person name="Feng H."/>
            <person name="Wang Y."/>
            <person name="Chen Y."/>
            <person name="Liang X."/>
            <person name="Fu R."/>
            <person name="Li Q."/>
            <person name="Zhang J."/>
            <person name="Yu X."/>
            <person name="Xie Z."/>
            <person name="Ding L."/>
            <person name="Guan P."/>
            <person name="Tang J."/>
            <person name="Liang Y."/>
            <person name="Wang S."/>
            <person name="Deng Q."/>
            <person name="Li S."/>
            <person name="Zhu J."/>
            <person name="Wang L."/>
            <person name="Liu H."/>
            <person name="Li P."/>
        </authorList>
    </citation>
    <scope>NUCLEOTIDE SEQUENCE [LARGE SCALE GENOMIC DNA]</scope>
    <source>
        <strain evidence="2">AG-1 IA</strain>
    </source>
</reference>
<evidence type="ECO:0000313" key="1">
    <source>
        <dbReference type="EMBL" id="ELU37187.1"/>
    </source>
</evidence>
<dbReference type="HOGENOM" id="CLU_1797768_0_0_1"/>
<organism evidence="1 2">
    <name type="scientific">Thanatephorus cucumeris (strain AG1-IA)</name>
    <name type="common">Rice sheath blight fungus</name>
    <name type="synonym">Rhizoctonia solani</name>
    <dbReference type="NCBI Taxonomy" id="983506"/>
    <lineage>
        <taxon>Eukaryota</taxon>
        <taxon>Fungi</taxon>
        <taxon>Dikarya</taxon>
        <taxon>Basidiomycota</taxon>
        <taxon>Agaricomycotina</taxon>
        <taxon>Agaricomycetes</taxon>
        <taxon>Cantharellales</taxon>
        <taxon>Ceratobasidiaceae</taxon>
        <taxon>Rhizoctonia</taxon>
        <taxon>Rhizoctonia solani AG-1</taxon>
    </lineage>
</organism>
<sequence length="144" mass="16211">MWRDHWSGSQGLLGQRRSAEALDFGLWLPTTLATALEVWNGIGDFEERWHDLYELIVSALTSPTIQEYYTFYGKSHQYRLKLSESGLPASLNCLFSLSERAEPAKSPGANEPVYLLGLSRSSTLHSLVQVTTVRAHLPSIIEFQ</sequence>
<protein>
    <submittedName>
        <fullName evidence="1">Uncharacterized protein</fullName>
    </submittedName>
</protein>
<dbReference type="EMBL" id="AFRT01002809">
    <property type="protein sequence ID" value="ELU37187.1"/>
    <property type="molecule type" value="Genomic_DNA"/>
</dbReference>
<dbReference type="AlphaFoldDB" id="L8WKB2"/>
<comment type="caution">
    <text evidence="1">The sequence shown here is derived from an EMBL/GenBank/DDBJ whole genome shotgun (WGS) entry which is preliminary data.</text>
</comment>